<feature type="chain" id="PRO_5018294015" evidence="2">
    <location>
        <begin position="23"/>
        <end position="158"/>
    </location>
</feature>
<feature type="compositionally biased region" description="Polar residues" evidence="1">
    <location>
        <begin position="20"/>
        <end position="31"/>
    </location>
</feature>
<organism evidence="3 4">
    <name type="scientific">Solilutibacter pythonis</name>
    <dbReference type="NCBI Taxonomy" id="2483112"/>
    <lineage>
        <taxon>Bacteria</taxon>
        <taxon>Pseudomonadati</taxon>
        <taxon>Pseudomonadota</taxon>
        <taxon>Gammaproteobacteria</taxon>
        <taxon>Lysobacterales</taxon>
        <taxon>Lysobacteraceae</taxon>
        <taxon>Solilutibacter</taxon>
    </lineage>
</organism>
<evidence type="ECO:0000313" key="4">
    <source>
        <dbReference type="Proteomes" id="UP000275012"/>
    </source>
</evidence>
<evidence type="ECO:0000256" key="2">
    <source>
        <dbReference type="SAM" id="SignalP"/>
    </source>
</evidence>
<dbReference type="AlphaFoldDB" id="A0A3M2HVQ5"/>
<sequence>MRASLLLLCPLLIAACNQPDSAASPTPTPGNETVAAAPSADATTRTPEAGGNPLTPDQQNVVKLAAVMAAMTEVCGMTKPDEAQAARAELKAKMAAEGGSPAEVDQIYTASLDEAKTKAAADPAKVQRDCGVLKKMADPAELKKLQEMAAQAEAQLKQ</sequence>
<evidence type="ECO:0000256" key="1">
    <source>
        <dbReference type="SAM" id="MobiDB-lite"/>
    </source>
</evidence>
<dbReference type="PROSITE" id="PS51257">
    <property type="entry name" value="PROKAR_LIPOPROTEIN"/>
    <property type="match status" value="1"/>
</dbReference>
<keyword evidence="4" id="KW-1185">Reference proteome</keyword>
<proteinExistence type="predicted"/>
<keyword evidence="2" id="KW-0732">Signal</keyword>
<feature type="signal peptide" evidence="2">
    <location>
        <begin position="1"/>
        <end position="22"/>
    </location>
</feature>
<dbReference type="Proteomes" id="UP000275012">
    <property type="component" value="Unassembled WGS sequence"/>
</dbReference>
<comment type="caution">
    <text evidence="3">The sequence shown here is derived from an EMBL/GenBank/DDBJ whole genome shotgun (WGS) entry which is preliminary data.</text>
</comment>
<gene>
    <name evidence="3" type="ORF">EBB59_03995</name>
</gene>
<protein>
    <submittedName>
        <fullName evidence="3">Uncharacterized protein</fullName>
    </submittedName>
</protein>
<evidence type="ECO:0000313" key="3">
    <source>
        <dbReference type="EMBL" id="RMH93816.1"/>
    </source>
</evidence>
<name>A0A3M2HVQ5_9GAMM</name>
<reference evidence="3 4" key="1">
    <citation type="submission" date="2018-10" db="EMBL/GenBank/DDBJ databases">
        <title>Proposal of Lysobacter pythonis sp. nov. isolated from royal pythons (Python regius).</title>
        <authorList>
            <person name="Hans-Juergen B."/>
            <person name="Huptas C."/>
            <person name="Sandra B."/>
            <person name="Igor L."/>
            <person name="Joachim S."/>
            <person name="Siegfried S."/>
            <person name="Mareike W."/>
            <person name="Peter K."/>
        </authorList>
    </citation>
    <scope>NUCLEOTIDE SEQUENCE [LARGE SCALE GENOMIC DNA]</scope>
    <source>
        <strain evidence="3 4">4284/11</strain>
    </source>
</reference>
<feature type="region of interest" description="Disordered" evidence="1">
    <location>
        <begin position="20"/>
        <end position="58"/>
    </location>
</feature>
<accession>A0A3M2HVQ5</accession>
<dbReference type="EMBL" id="RFLY01000004">
    <property type="protein sequence ID" value="RMH93816.1"/>
    <property type="molecule type" value="Genomic_DNA"/>
</dbReference>